<protein>
    <submittedName>
        <fullName evidence="1">Uncharacterized protein</fullName>
    </submittedName>
</protein>
<dbReference type="RefSeq" id="WP_125223007.1">
    <property type="nucleotide sequence ID" value="NZ_QUSX01000002.1"/>
</dbReference>
<evidence type="ECO:0000313" key="1">
    <source>
        <dbReference type="EMBL" id="RRQ48286.1"/>
    </source>
</evidence>
<sequence>MIPKDYAEFEVTLSGSQPPPDWPEGLKSLWFDAKGDWEASHDIAQDMHNQLGSWIHAYLHRKEGDRFNAGYWYRKAQRDFPEISLREELKNLVEFIIINANSNI</sequence>
<dbReference type="Proteomes" id="UP000286990">
    <property type="component" value="Unassembled WGS sequence"/>
</dbReference>
<gene>
    <name evidence="1" type="ORF">DZC72_11235</name>
</gene>
<evidence type="ECO:0000313" key="2">
    <source>
        <dbReference type="Proteomes" id="UP000286990"/>
    </source>
</evidence>
<keyword evidence="2" id="KW-1185">Reference proteome</keyword>
<dbReference type="EMBL" id="QUSX01000002">
    <property type="protein sequence ID" value="RRQ48286.1"/>
    <property type="molecule type" value="Genomic_DNA"/>
</dbReference>
<comment type="caution">
    <text evidence="1">The sequence shown here is derived from an EMBL/GenBank/DDBJ whole genome shotgun (WGS) entry which is preliminary data.</text>
</comment>
<name>A0A426RH74_9FLAO</name>
<dbReference type="OrthoDB" id="370799at2"/>
<organism evidence="1 2">
    <name type="scientific">Maribacter algicola</name>
    <dbReference type="NCBI Taxonomy" id="2498892"/>
    <lineage>
        <taxon>Bacteria</taxon>
        <taxon>Pseudomonadati</taxon>
        <taxon>Bacteroidota</taxon>
        <taxon>Flavobacteriia</taxon>
        <taxon>Flavobacteriales</taxon>
        <taxon>Flavobacteriaceae</taxon>
        <taxon>Maribacter</taxon>
    </lineage>
</organism>
<proteinExistence type="predicted"/>
<reference evidence="2" key="1">
    <citation type="submission" date="2018-12" db="EMBL/GenBank/DDBJ databases">
        <title>Maribacter lutimaris sp. nov., isolated from marine sediment.</title>
        <authorList>
            <person name="Kim K.K."/>
        </authorList>
    </citation>
    <scope>NUCLEOTIDE SEQUENCE [LARGE SCALE GENOMIC DNA]</scope>
    <source>
        <strain evidence="2">PoM-212</strain>
    </source>
</reference>
<accession>A0A426RH74</accession>
<dbReference type="AlphaFoldDB" id="A0A426RH74"/>